<keyword evidence="2 4" id="KW-0863">Zinc-finger</keyword>
<sequence length="373" mass="40701">MSRPQTSKPRGLCKYYTTERGCFNRSTCKFLHGPDQSLTPFDQAKACKFFAAGFCRRGDECWFRHVAPTGSTSRGEDEGSDDVCNVCLEKPVTYGLLTGCGHVFCISARTLQCIRQWRNANDKSSDMSAVVKKCPLCRASSAYVIPSSASFPHNHPGKLAAIEKYKASMARTPCVHFQHSPPRSRMCPFGRDCFYAHAHADGTPYVFPHGVEHYIGRYRARVLTGQRVRSRLVEGGDALGLGLGLEDGDAYTSALIFHRLMEGAPFDDVQGTIETMRANLPGMLSDFGMELAEAEDGGSDDEGGEHYTDVSRPGGGPVHGSAEVLARLVSLVRRGGYGSLIAHRLCVSAGGGYAGDYQWHAGQNRDSERRADV</sequence>
<keyword evidence="1 4" id="KW-0479">Metal-binding</keyword>
<dbReference type="OrthoDB" id="250836at2759"/>
<reference evidence="8 9" key="1">
    <citation type="journal article" date="2016" name="Mol. Biol. Evol.">
        <title>Comparative Genomics of Early-Diverging Mushroom-Forming Fungi Provides Insights into the Origins of Lignocellulose Decay Capabilities.</title>
        <authorList>
            <person name="Nagy L.G."/>
            <person name="Riley R."/>
            <person name="Tritt A."/>
            <person name="Adam C."/>
            <person name="Daum C."/>
            <person name="Floudas D."/>
            <person name="Sun H."/>
            <person name="Yadav J.S."/>
            <person name="Pangilinan J."/>
            <person name="Larsson K.H."/>
            <person name="Matsuura K."/>
            <person name="Barry K."/>
            <person name="Labutti K."/>
            <person name="Kuo R."/>
            <person name="Ohm R.A."/>
            <person name="Bhattacharya S.S."/>
            <person name="Shirouzu T."/>
            <person name="Yoshinaga Y."/>
            <person name="Martin F.M."/>
            <person name="Grigoriev I.V."/>
            <person name="Hibbett D.S."/>
        </authorList>
    </citation>
    <scope>NUCLEOTIDE SEQUENCE [LARGE SCALE GENOMIC DNA]</scope>
    <source>
        <strain evidence="8 9">CBS 109695</strain>
    </source>
</reference>
<dbReference type="SMART" id="SM00184">
    <property type="entry name" value="RING"/>
    <property type="match status" value="1"/>
</dbReference>
<name>A0A166FBH4_9AGAM</name>
<evidence type="ECO:0000256" key="1">
    <source>
        <dbReference type="ARBA" id="ARBA00022723"/>
    </source>
</evidence>
<dbReference type="InterPro" id="IPR001841">
    <property type="entry name" value="Znf_RING"/>
</dbReference>
<evidence type="ECO:0000256" key="4">
    <source>
        <dbReference type="PROSITE-ProRule" id="PRU00723"/>
    </source>
</evidence>
<evidence type="ECO:0000259" key="7">
    <source>
        <dbReference type="PROSITE" id="PS50103"/>
    </source>
</evidence>
<dbReference type="GO" id="GO:0000209">
    <property type="term" value="P:protein polyubiquitination"/>
    <property type="evidence" value="ECO:0007669"/>
    <property type="project" value="InterPro"/>
</dbReference>
<dbReference type="SUPFAM" id="SSF90229">
    <property type="entry name" value="CCCH zinc finger"/>
    <property type="match status" value="2"/>
</dbReference>
<feature type="domain" description="RING-type" evidence="6">
    <location>
        <begin position="84"/>
        <end position="138"/>
    </location>
</feature>
<organism evidence="8 9">
    <name type="scientific">Athelia psychrophila</name>
    <dbReference type="NCBI Taxonomy" id="1759441"/>
    <lineage>
        <taxon>Eukaryota</taxon>
        <taxon>Fungi</taxon>
        <taxon>Dikarya</taxon>
        <taxon>Basidiomycota</taxon>
        <taxon>Agaricomycotina</taxon>
        <taxon>Agaricomycetes</taxon>
        <taxon>Agaricomycetidae</taxon>
        <taxon>Atheliales</taxon>
        <taxon>Atheliaceae</taxon>
        <taxon>Athelia</taxon>
    </lineage>
</organism>
<dbReference type="InterPro" id="IPR000571">
    <property type="entry name" value="Znf_CCCH"/>
</dbReference>
<keyword evidence="3 4" id="KW-0862">Zinc</keyword>
<evidence type="ECO:0000256" key="3">
    <source>
        <dbReference type="ARBA" id="ARBA00022833"/>
    </source>
</evidence>
<dbReference type="Gene3D" id="3.30.40.10">
    <property type="entry name" value="Zinc/RING finger domain, C3HC4 (zinc finger)"/>
    <property type="match status" value="1"/>
</dbReference>
<feature type="domain" description="C3H1-type" evidence="7">
    <location>
        <begin position="7"/>
        <end position="35"/>
    </location>
</feature>
<evidence type="ECO:0008006" key="10">
    <source>
        <dbReference type="Google" id="ProtNLM"/>
    </source>
</evidence>
<dbReference type="InterPro" id="IPR018957">
    <property type="entry name" value="Znf_C3HC4_RING-type"/>
</dbReference>
<dbReference type="InterPro" id="IPR045072">
    <property type="entry name" value="MKRN-like"/>
</dbReference>
<feature type="compositionally biased region" description="Acidic residues" evidence="5">
    <location>
        <begin position="294"/>
        <end position="303"/>
    </location>
</feature>
<dbReference type="PANTHER" id="PTHR11224">
    <property type="entry name" value="MAKORIN-RELATED"/>
    <property type="match status" value="1"/>
</dbReference>
<dbReference type="Pfam" id="PF00097">
    <property type="entry name" value="zf-C3HC4"/>
    <property type="match status" value="1"/>
</dbReference>
<proteinExistence type="predicted"/>
<feature type="zinc finger region" description="C3H1-type" evidence="4">
    <location>
        <begin position="41"/>
        <end position="68"/>
    </location>
</feature>
<dbReference type="Gene3D" id="4.10.1000.10">
    <property type="entry name" value="Zinc finger, CCCH-type"/>
    <property type="match status" value="1"/>
</dbReference>
<evidence type="ECO:0000256" key="5">
    <source>
        <dbReference type="SAM" id="MobiDB-lite"/>
    </source>
</evidence>
<feature type="region of interest" description="Disordered" evidence="5">
    <location>
        <begin position="294"/>
        <end position="316"/>
    </location>
</feature>
<feature type="domain" description="C3H1-type" evidence="7">
    <location>
        <begin position="41"/>
        <end position="68"/>
    </location>
</feature>
<dbReference type="SUPFAM" id="SSF57850">
    <property type="entry name" value="RING/U-box"/>
    <property type="match status" value="1"/>
</dbReference>
<evidence type="ECO:0000256" key="2">
    <source>
        <dbReference type="ARBA" id="ARBA00022771"/>
    </source>
</evidence>
<dbReference type="GO" id="GO:0061630">
    <property type="term" value="F:ubiquitin protein ligase activity"/>
    <property type="evidence" value="ECO:0007669"/>
    <property type="project" value="InterPro"/>
</dbReference>
<dbReference type="AlphaFoldDB" id="A0A166FBH4"/>
<accession>A0A166FBH4</accession>
<feature type="domain" description="C3H1-type" evidence="7">
    <location>
        <begin position="168"/>
        <end position="200"/>
    </location>
</feature>
<dbReference type="PROSITE" id="PS50089">
    <property type="entry name" value="ZF_RING_2"/>
    <property type="match status" value="1"/>
</dbReference>
<feature type="zinc finger region" description="C3H1-type" evidence="4">
    <location>
        <begin position="7"/>
        <end position="35"/>
    </location>
</feature>
<dbReference type="PANTHER" id="PTHR11224:SF10">
    <property type="entry name" value="IP09428P-RELATED"/>
    <property type="match status" value="1"/>
</dbReference>
<dbReference type="SMART" id="SM00356">
    <property type="entry name" value="ZnF_C3H1"/>
    <property type="match status" value="3"/>
</dbReference>
<dbReference type="EMBL" id="KV417591">
    <property type="protein sequence ID" value="KZP16627.1"/>
    <property type="molecule type" value="Genomic_DNA"/>
</dbReference>
<dbReference type="Proteomes" id="UP000076532">
    <property type="component" value="Unassembled WGS sequence"/>
</dbReference>
<evidence type="ECO:0000313" key="8">
    <source>
        <dbReference type="EMBL" id="KZP16627.1"/>
    </source>
</evidence>
<dbReference type="STRING" id="436010.A0A166FBH4"/>
<dbReference type="PROSITE" id="PS50103">
    <property type="entry name" value="ZF_C3H1"/>
    <property type="match status" value="3"/>
</dbReference>
<feature type="zinc finger region" description="C3H1-type" evidence="4">
    <location>
        <begin position="168"/>
        <end position="200"/>
    </location>
</feature>
<evidence type="ECO:0000313" key="9">
    <source>
        <dbReference type="Proteomes" id="UP000076532"/>
    </source>
</evidence>
<keyword evidence="9" id="KW-1185">Reference proteome</keyword>
<dbReference type="GO" id="GO:0008270">
    <property type="term" value="F:zinc ion binding"/>
    <property type="evidence" value="ECO:0007669"/>
    <property type="project" value="UniProtKB-KW"/>
</dbReference>
<gene>
    <name evidence="8" type="ORF">FIBSPDRAFT_748534</name>
</gene>
<dbReference type="InterPro" id="IPR013083">
    <property type="entry name" value="Znf_RING/FYVE/PHD"/>
</dbReference>
<protein>
    <recommendedName>
        <fullName evidence="10">RING-type E3 ubiquitin transferase</fullName>
    </recommendedName>
</protein>
<dbReference type="InterPro" id="IPR036855">
    <property type="entry name" value="Znf_CCCH_sf"/>
</dbReference>
<evidence type="ECO:0000259" key="6">
    <source>
        <dbReference type="PROSITE" id="PS50089"/>
    </source>
</evidence>